<evidence type="ECO:0000313" key="2">
    <source>
        <dbReference type="Proteomes" id="UP000182987"/>
    </source>
</evidence>
<keyword evidence="2" id="KW-1185">Reference proteome</keyword>
<accession>A0A1L3ENZ7</accession>
<dbReference type="EMBL" id="CP017480">
    <property type="protein sequence ID" value="APG02697.1"/>
    <property type="molecule type" value="Genomic_DNA"/>
</dbReference>
<dbReference type="OrthoDB" id="5955333at2"/>
<dbReference type="RefSeq" id="WP_046969377.1">
    <property type="nucleotide sequence ID" value="NZ_CP017480.1"/>
</dbReference>
<reference evidence="2" key="1">
    <citation type="submission" date="2016-09" db="EMBL/GenBank/DDBJ databases">
        <authorList>
            <person name="Lysoe E."/>
        </authorList>
    </citation>
    <scope>NUCLEOTIDE SEQUENCE [LARGE SCALE GENOMIC DNA]</scope>
    <source>
        <strain evidence="2">LJ96T</strain>
    </source>
</reference>
<dbReference type="KEGG" id="lrz:BJI69_01415"/>
<name>A0A1L3ENZ7_9GAMM</name>
<dbReference type="AlphaFoldDB" id="A0A1L3ENZ7"/>
<organism evidence="1 2">
    <name type="scientific">Luteibacter rhizovicinus DSM 16549</name>
    <dbReference type="NCBI Taxonomy" id="1440763"/>
    <lineage>
        <taxon>Bacteria</taxon>
        <taxon>Pseudomonadati</taxon>
        <taxon>Pseudomonadota</taxon>
        <taxon>Gammaproteobacteria</taxon>
        <taxon>Lysobacterales</taxon>
        <taxon>Rhodanobacteraceae</taxon>
        <taxon>Luteibacter</taxon>
    </lineage>
</organism>
<proteinExistence type="predicted"/>
<sequence length="86" mass="9293">MLAQYVFTSTDGLFRIVNHGHRWRALCGDSEVGRFDSPEGAVASLRETYAGSRLPRRLSDWRFLPAAALGHLAPPSAAALARLAAA</sequence>
<dbReference type="Proteomes" id="UP000182987">
    <property type="component" value="Chromosome"/>
</dbReference>
<gene>
    <name evidence="1" type="ORF">BJI69_01415</name>
</gene>
<evidence type="ECO:0000313" key="1">
    <source>
        <dbReference type="EMBL" id="APG02697.1"/>
    </source>
</evidence>
<protein>
    <submittedName>
        <fullName evidence="1">Uncharacterized protein</fullName>
    </submittedName>
</protein>